<dbReference type="AlphaFoldDB" id="A0A6G7J6Z4"/>
<keyword evidence="1" id="KW-0175">Coiled coil</keyword>
<dbReference type="EMBL" id="CP049616">
    <property type="protein sequence ID" value="QII46605.1"/>
    <property type="molecule type" value="Genomic_DNA"/>
</dbReference>
<proteinExistence type="predicted"/>
<reference evidence="2 3" key="1">
    <citation type="submission" date="2020-02" db="EMBL/GenBank/DDBJ databases">
        <title>Complete genome of Muricauda sp. 501str8.</title>
        <authorList>
            <person name="Dong B."/>
            <person name="Zhu S."/>
            <person name="Yang J."/>
            <person name="Chen J."/>
        </authorList>
    </citation>
    <scope>NUCLEOTIDE SEQUENCE [LARGE SCALE GENOMIC DNA]</scope>
    <source>
        <strain evidence="2 3">501str8</strain>
    </source>
</reference>
<gene>
    <name evidence="2" type="ORF">GVT53_18600</name>
</gene>
<dbReference type="RefSeq" id="WP_166249977.1">
    <property type="nucleotide sequence ID" value="NZ_CP049616.1"/>
</dbReference>
<dbReference type="Proteomes" id="UP000502928">
    <property type="component" value="Chromosome"/>
</dbReference>
<keyword evidence="3" id="KW-1185">Reference proteome</keyword>
<evidence type="ECO:0000256" key="1">
    <source>
        <dbReference type="SAM" id="Coils"/>
    </source>
</evidence>
<organism evidence="2 3">
    <name type="scientific">Flagellimonas oceani</name>
    <dbReference type="NCBI Taxonomy" id="2698672"/>
    <lineage>
        <taxon>Bacteria</taxon>
        <taxon>Pseudomonadati</taxon>
        <taxon>Bacteroidota</taxon>
        <taxon>Flavobacteriia</taxon>
        <taxon>Flavobacteriales</taxon>
        <taxon>Flavobacteriaceae</taxon>
        <taxon>Flagellimonas</taxon>
    </lineage>
</organism>
<accession>A0A6G7J6Z4</accession>
<feature type="coiled-coil region" evidence="1">
    <location>
        <begin position="45"/>
        <end position="79"/>
    </location>
</feature>
<dbReference type="KEGG" id="mut:GVT53_18600"/>
<name>A0A6G7J6Z4_9FLAO</name>
<evidence type="ECO:0000313" key="2">
    <source>
        <dbReference type="EMBL" id="QII46605.1"/>
    </source>
</evidence>
<protein>
    <submittedName>
        <fullName evidence="2">Uncharacterized protein</fullName>
    </submittedName>
</protein>
<sequence length="279" mass="31836">MSTLLIWSLILIFLGGIGAILLAIDQFKGTEVLRGTITKSKDSIIESLELENSNLKNLVESKNKEVQDKQDRIAELTDSILKFSSQINAITSNTHEVATIIKNEQREKGEIEFISTEYNDYKLALGNTIHFEINDKDSKEPQRGYINGVSIMIIQDGNKFLVSTHLSAPNGDLIFELVENKWSLKKNSVFSVNHDKHGLEIIDNKGNVFLQINLVKSSFRVTGTFFNQYSVALLSDSFFEEVFYNDKNFEKKLNDHYLRLKKIFVHHGENYLGKRLGKE</sequence>
<evidence type="ECO:0000313" key="3">
    <source>
        <dbReference type="Proteomes" id="UP000502928"/>
    </source>
</evidence>